<evidence type="ECO:0000256" key="1">
    <source>
        <dbReference type="SAM" id="MobiDB-lite"/>
    </source>
</evidence>
<dbReference type="AlphaFoldDB" id="A0A9E7D7E2"/>
<sequence length="52" mass="5583">MSTENTPRPSDKAPEPTDERRRAALRKLGKAATYAAPATLSLMAIRRAAADS</sequence>
<gene>
    <name evidence="2" type="ORF">K9D25_04305</name>
</gene>
<feature type="compositionally biased region" description="Basic and acidic residues" evidence="1">
    <location>
        <begin position="9"/>
        <end position="20"/>
    </location>
</feature>
<accession>A0A9E7D7E2</accession>
<organism evidence="2 3">
    <name type="scientific">Ancylobacter polymorphus</name>
    <dbReference type="NCBI Taxonomy" id="223390"/>
    <lineage>
        <taxon>Bacteria</taxon>
        <taxon>Pseudomonadati</taxon>
        <taxon>Pseudomonadota</taxon>
        <taxon>Alphaproteobacteria</taxon>
        <taxon>Hyphomicrobiales</taxon>
        <taxon>Xanthobacteraceae</taxon>
        <taxon>Ancylobacter</taxon>
    </lineage>
</organism>
<evidence type="ECO:0000313" key="2">
    <source>
        <dbReference type="EMBL" id="UOK71946.1"/>
    </source>
</evidence>
<dbReference type="EMBL" id="CP083239">
    <property type="protein sequence ID" value="UOK71946.1"/>
    <property type="molecule type" value="Genomic_DNA"/>
</dbReference>
<dbReference type="KEGG" id="apol:K9D25_04305"/>
<dbReference type="RefSeq" id="WP_244379589.1">
    <property type="nucleotide sequence ID" value="NZ_CP083239.1"/>
</dbReference>
<reference evidence="2" key="1">
    <citation type="submission" date="2021-09" db="EMBL/GenBank/DDBJ databases">
        <title>Network and meta-omics reveal the key degrader and cooperation patterns in an efficient 1,4-dioxane-degrading microbial community.</title>
        <authorList>
            <person name="Dai C."/>
        </authorList>
    </citation>
    <scope>NUCLEOTIDE SEQUENCE</scope>
    <source>
        <strain evidence="2">ZM13</strain>
    </source>
</reference>
<name>A0A9E7D7E2_9HYPH</name>
<evidence type="ECO:0000313" key="3">
    <source>
        <dbReference type="Proteomes" id="UP000831684"/>
    </source>
</evidence>
<proteinExistence type="predicted"/>
<protein>
    <submittedName>
        <fullName evidence="2">Uncharacterized protein</fullName>
    </submittedName>
</protein>
<feature type="region of interest" description="Disordered" evidence="1">
    <location>
        <begin position="1"/>
        <end position="20"/>
    </location>
</feature>
<dbReference type="Proteomes" id="UP000831684">
    <property type="component" value="Chromosome"/>
</dbReference>